<dbReference type="RefSeq" id="WP_161036959.1">
    <property type="nucleotide sequence ID" value="NZ_WWCL01000005.1"/>
</dbReference>
<name>A0A845I6D0_9BURK</name>
<dbReference type="Proteomes" id="UP000444316">
    <property type="component" value="Unassembled WGS sequence"/>
</dbReference>
<comment type="caution">
    <text evidence="1">The sequence shown here is derived from an EMBL/GenBank/DDBJ whole genome shotgun (WGS) entry which is preliminary data.</text>
</comment>
<gene>
    <name evidence="1" type="ORF">GTP23_21190</name>
</gene>
<accession>A0A845I6D0</accession>
<evidence type="ECO:0000313" key="2">
    <source>
        <dbReference type="Proteomes" id="UP000444316"/>
    </source>
</evidence>
<protein>
    <submittedName>
        <fullName evidence="1">Uncharacterized protein</fullName>
    </submittedName>
</protein>
<dbReference type="AlphaFoldDB" id="A0A845I6D0"/>
<sequence length="76" mass="8421">MQAIKALAKKFDEIGPEELADSFLNNRGSMPPVTAGYEITPESPEPGVLRFYCTGRNATSWIEEVTNLSEFRNVEG</sequence>
<organism evidence="1 2">
    <name type="scientific">Duganella fentianensis</name>
    <dbReference type="NCBI Taxonomy" id="2692177"/>
    <lineage>
        <taxon>Bacteria</taxon>
        <taxon>Pseudomonadati</taxon>
        <taxon>Pseudomonadota</taxon>
        <taxon>Betaproteobacteria</taxon>
        <taxon>Burkholderiales</taxon>
        <taxon>Oxalobacteraceae</taxon>
        <taxon>Telluria group</taxon>
        <taxon>Duganella</taxon>
    </lineage>
</organism>
<keyword evidence="2" id="KW-1185">Reference proteome</keyword>
<reference evidence="1" key="1">
    <citation type="submission" date="2019-12" db="EMBL/GenBank/DDBJ databases">
        <title>Novel species isolated from a subtropical stream in China.</title>
        <authorList>
            <person name="Lu H."/>
        </authorList>
    </citation>
    <scope>NUCLEOTIDE SEQUENCE [LARGE SCALE GENOMIC DNA]</scope>
    <source>
        <strain evidence="1">FT93W</strain>
    </source>
</reference>
<evidence type="ECO:0000313" key="1">
    <source>
        <dbReference type="EMBL" id="MYN47566.1"/>
    </source>
</evidence>
<dbReference type="EMBL" id="WWCL01000005">
    <property type="protein sequence ID" value="MYN47566.1"/>
    <property type="molecule type" value="Genomic_DNA"/>
</dbReference>
<proteinExistence type="predicted"/>